<reference evidence="2 3" key="1">
    <citation type="submission" date="2021-06" db="EMBL/GenBank/DDBJ databases">
        <title>Rheinheimera indica sp. nov., isolated from deep-sea sediment.</title>
        <authorList>
            <person name="Wang Z."/>
            <person name="Zhang X.-Y."/>
        </authorList>
    </citation>
    <scope>NUCLEOTIDE SEQUENCE [LARGE SCALE GENOMIC DNA]</scope>
    <source>
        <strain evidence="2 3">SM2107</strain>
    </source>
</reference>
<accession>A0ABS6MIY6</accession>
<gene>
    <name evidence="2" type="ORF">KQY15_03660</name>
</gene>
<organism evidence="2 3">
    <name type="scientific">Arsukibacterium indicum</name>
    <dbReference type="NCBI Taxonomy" id="2848612"/>
    <lineage>
        <taxon>Bacteria</taxon>
        <taxon>Pseudomonadati</taxon>
        <taxon>Pseudomonadota</taxon>
        <taxon>Gammaproteobacteria</taxon>
        <taxon>Chromatiales</taxon>
        <taxon>Chromatiaceae</taxon>
        <taxon>Arsukibacterium</taxon>
    </lineage>
</organism>
<feature type="region of interest" description="Disordered" evidence="1">
    <location>
        <begin position="185"/>
        <end position="244"/>
    </location>
</feature>
<dbReference type="Proteomes" id="UP000704611">
    <property type="component" value="Unassembled WGS sequence"/>
</dbReference>
<dbReference type="RefSeq" id="WP_217667285.1">
    <property type="nucleotide sequence ID" value="NZ_JAHRID010000001.1"/>
</dbReference>
<protein>
    <submittedName>
        <fullName evidence="2">Recombinase RecT</fullName>
    </submittedName>
</protein>
<dbReference type="Pfam" id="PF03837">
    <property type="entry name" value="RecT"/>
    <property type="match status" value="2"/>
</dbReference>
<evidence type="ECO:0000313" key="2">
    <source>
        <dbReference type="EMBL" id="MBV2128192.1"/>
    </source>
</evidence>
<comment type="caution">
    <text evidence="2">The sequence shown here is derived from an EMBL/GenBank/DDBJ whole genome shotgun (WGS) entry which is preliminary data.</text>
</comment>
<dbReference type="EMBL" id="JAHRID010000001">
    <property type="protein sequence ID" value="MBV2128192.1"/>
    <property type="molecule type" value="Genomic_DNA"/>
</dbReference>
<keyword evidence="3" id="KW-1185">Reference proteome</keyword>
<dbReference type="InterPro" id="IPR018330">
    <property type="entry name" value="RecT_fam"/>
</dbReference>
<sequence length="300" mass="32968">MSNLAVVENDVSTGTANMLMNQQTMQSLYKFAEVMANGNVTVPKHFHKNTADCLAVAMQAAQWGLNPFAVAQKTHLVNGVLGYEAQLVNAVLQTSGSITGRFHYEYEGDGPKLTCRVGAIPHGENEVVWGQWLCVSDVTTKNSPLWKTNPKQQLGYLQVKNWGRSYAPGAILGVYTADELQEIPEREINPSPATASAPVKSSLKNRKAAKPEPVADVKAEHKPDPEQEDAPSFGDEPEQQFSSEVESMINSLVDCYEPEHFTEWEDAAAALKLAKNSPEYIAMVAAYTSRKRELKLTKEA</sequence>
<evidence type="ECO:0000313" key="3">
    <source>
        <dbReference type="Proteomes" id="UP000704611"/>
    </source>
</evidence>
<feature type="compositionally biased region" description="Basic and acidic residues" evidence="1">
    <location>
        <begin position="209"/>
        <end position="225"/>
    </location>
</feature>
<evidence type="ECO:0000256" key="1">
    <source>
        <dbReference type="SAM" id="MobiDB-lite"/>
    </source>
</evidence>
<name>A0ABS6MIY6_9GAMM</name>
<proteinExistence type="predicted"/>